<gene>
    <name evidence="1" type="ORF">HGB44_28780</name>
</gene>
<evidence type="ECO:0000313" key="1">
    <source>
        <dbReference type="EMBL" id="NKZ01632.1"/>
    </source>
</evidence>
<organism evidence="1 2">
    <name type="scientific">Nocardiopsis alborubida</name>
    <dbReference type="NCBI Taxonomy" id="146802"/>
    <lineage>
        <taxon>Bacteria</taxon>
        <taxon>Bacillati</taxon>
        <taxon>Actinomycetota</taxon>
        <taxon>Actinomycetes</taxon>
        <taxon>Streptosporangiales</taxon>
        <taxon>Nocardiopsidaceae</taxon>
        <taxon>Nocardiopsis</taxon>
    </lineage>
</organism>
<protein>
    <submittedName>
        <fullName evidence="1">Uncharacterized protein</fullName>
    </submittedName>
</protein>
<reference evidence="1 2" key="1">
    <citation type="submission" date="2020-04" db="EMBL/GenBank/DDBJ databases">
        <title>MicrobeNet Type strains.</title>
        <authorList>
            <person name="Nicholson A.C."/>
        </authorList>
    </citation>
    <scope>NUCLEOTIDE SEQUENCE [LARGE SCALE GENOMIC DNA]</scope>
    <source>
        <strain evidence="1 2">ATCC 23612</strain>
    </source>
</reference>
<keyword evidence="2" id="KW-1185">Reference proteome</keyword>
<dbReference type="EMBL" id="JAAXPG010000040">
    <property type="protein sequence ID" value="NKZ01632.1"/>
    <property type="molecule type" value="Genomic_DNA"/>
</dbReference>
<dbReference type="Proteomes" id="UP000553209">
    <property type="component" value="Unassembled WGS sequence"/>
</dbReference>
<name>A0A7X6MHW5_9ACTN</name>
<proteinExistence type="predicted"/>
<evidence type="ECO:0000313" key="2">
    <source>
        <dbReference type="Proteomes" id="UP000553209"/>
    </source>
</evidence>
<comment type="caution">
    <text evidence="1">The sequence shown here is derived from an EMBL/GenBank/DDBJ whole genome shotgun (WGS) entry which is preliminary data.</text>
</comment>
<dbReference type="AlphaFoldDB" id="A0A7X6MHW5"/>
<dbReference type="RefSeq" id="WP_168444189.1">
    <property type="nucleotide sequence ID" value="NZ_JAAXPG010000040.1"/>
</dbReference>
<accession>A0A7X6MHW5</accession>
<sequence length="131" mass="14226">MPTDVDPDEIADVLVEYPRNPDEHKGELPEAIALLNNIGLVAFDGQKNGGTFSSEELQFLTGFYDALEEAGGTNPEHPCTSYNGDQSYGTPLVGGEAQIADDLPIHEPGDALLRINSEARQEFLQILLINE</sequence>